<keyword evidence="2" id="KW-1185">Reference proteome</keyword>
<reference evidence="2" key="1">
    <citation type="submission" date="2016-04" db="EMBL/GenBank/DDBJ databases">
        <authorList>
            <person name="Chen L."/>
            <person name="Zhuang W."/>
            <person name="Wang G."/>
        </authorList>
    </citation>
    <scope>NUCLEOTIDE SEQUENCE [LARGE SCALE GENOMIC DNA]</scope>
    <source>
        <strain evidence="2">17621</strain>
    </source>
</reference>
<proteinExistence type="predicted"/>
<evidence type="ECO:0000313" key="2">
    <source>
        <dbReference type="Proteomes" id="UP000192610"/>
    </source>
</evidence>
<name>A0A1V9EPQ6_9BACT</name>
<accession>A0A1V9EPQ6</accession>
<comment type="caution">
    <text evidence="1">The sequence shown here is derived from an EMBL/GenBank/DDBJ whole genome shotgun (WGS) entry which is preliminary data.</text>
</comment>
<evidence type="ECO:0000313" key="1">
    <source>
        <dbReference type="EMBL" id="OQP48012.1"/>
    </source>
</evidence>
<gene>
    <name evidence="1" type="ORF">A4H97_29685</name>
</gene>
<dbReference type="EMBL" id="LVXG01000018">
    <property type="protein sequence ID" value="OQP48012.1"/>
    <property type="molecule type" value="Genomic_DNA"/>
</dbReference>
<sequence>MTHLNSKINFFVSFIFLWVHVNSYCQSERDLLTIAIPEKFLFIKPLNSISLDRWDIIQQTSGYLNELKEHVDTSVFFSIIENISKLHNATWKQQQFDSTIIVRSKNGQLNVDSVLTGKRSYTKRDIKYFKRLVKKYHHTPPPKRLIISYSRPVFDSSCKYAIMQYHVAKSGFGVQIFHYTSEGWKNLGLVVHGAY</sequence>
<protein>
    <submittedName>
        <fullName evidence="1">Uncharacterized protein</fullName>
    </submittedName>
</protein>
<organism evidence="1 2">
    <name type="scientific">Niastella yeongjuensis</name>
    <dbReference type="NCBI Taxonomy" id="354355"/>
    <lineage>
        <taxon>Bacteria</taxon>
        <taxon>Pseudomonadati</taxon>
        <taxon>Bacteroidota</taxon>
        <taxon>Chitinophagia</taxon>
        <taxon>Chitinophagales</taxon>
        <taxon>Chitinophagaceae</taxon>
        <taxon>Niastella</taxon>
    </lineage>
</organism>
<dbReference type="RefSeq" id="WP_081200546.1">
    <property type="nucleotide sequence ID" value="NZ_FOCZ01000004.1"/>
</dbReference>
<dbReference type="Proteomes" id="UP000192610">
    <property type="component" value="Unassembled WGS sequence"/>
</dbReference>
<dbReference type="OrthoDB" id="1160682at2"/>
<dbReference type="STRING" id="354355.SAMN05660816_02336"/>
<dbReference type="AlphaFoldDB" id="A0A1V9EPQ6"/>